<accession>A0ABQ3B610</accession>
<keyword evidence="1" id="KW-0812">Transmembrane</keyword>
<sequence length="153" mass="17560">MTGVMVQIHFAFSVRAKKRFIWLRVGGSRAQINQIAQKVLARERWAMAFCFALWCVPVVSLYPITALWLLGVSTLLWFMMLFLEQIILTLKGQLTQRAAFYVLLIFMGIVVSVIALANVHRQPLILWFGVAAIFSLYSARKLFLKLDIIKKLI</sequence>
<keyword evidence="1" id="KW-1133">Transmembrane helix</keyword>
<gene>
    <name evidence="2" type="ORF">GCM10011613_27600</name>
</gene>
<protein>
    <submittedName>
        <fullName evidence="2">Uncharacterized protein</fullName>
    </submittedName>
</protein>
<organism evidence="2 3">
    <name type="scientific">Cellvibrio zantedeschiae</name>
    <dbReference type="NCBI Taxonomy" id="1237077"/>
    <lineage>
        <taxon>Bacteria</taxon>
        <taxon>Pseudomonadati</taxon>
        <taxon>Pseudomonadota</taxon>
        <taxon>Gammaproteobacteria</taxon>
        <taxon>Cellvibrionales</taxon>
        <taxon>Cellvibrionaceae</taxon>
        <taxon>Cellvibrio</taxon>
    </lineage>
</organism>
<evidence type="ECO:0000256" key="1">
    <source>
        <dbReference type="SAM" id="Phobius"/>
    </source>
</evidence>
<feature type="transmembrane region" description="Helical" evidence="1">
    <location>
        <begin position="125"/>
        <end position="143"/>
    </location>
</feature>
<keyword evidence="1" id="KW-0472">Membrane</keyword>
<dbReference type="EMBL" id="BMYZ01000002">
    <property type="protein sequence ID" value="GGY81025.1"/>
    <property type="molecule type" value="Genomic_DNA"/>
</dbReference>
<reference evidence="3" key="1">
    <citation type="journal article" date="2019" name="Int. J. Syst. Evol. Microbiol.">
        <title>The Global Catalogue of Microorganisms (GCM) 10K type strain sequencing project: providing services to taxonomists for standard genome sequencing and annotation.</title>
        <authorList>
            <consortium name="The Broad Institute Genomics Platform"/>
            <consortium name="The Broad Institute Genome Sequencing Center for Infectious Disease"/>
            <person name="Wu L."/>
            <person name="Ma J."/>
        </authorList>
    </citation>
    <scope>NUCLEOTIDE SEQUENCE [LARGE SCALE GENOMIC DNA]</scope>
    <source>
        <strain evidence="3">KCTC 32239</strain>
    </source>
</reference>
<name>A0ABQ3B610_9GAMM</name>
<feature type="transmembrane region" description="Helical" evidence="1">
    <location>
        <begin position="68"/>
        <end position="88"/>
    </location>
</feature>
<evidence type="ECO:0000313" key="2">
    <source>
        <dbReference type="EMBL" id="GGY81025.1"/>
    </source>
</evidence>
<evidence type="ECO:0000313" key="3">
    <source>
        <dbReference type="Proteomes" id="UP000619761"/>
    </source>
</evidence>
<feature type="transmembrane region" description="Helical" evidence="1">
    <location>
        <begin position="45"/>
        <end position="62"/>
    </location>
</feature>
<comment type="caution">
    <text evidence="2">The sequence shown here is derived from an EMBL/GenBank/DDBJ whole genome shotgun (WGS) entry which is preliminary data.</text>
</comment>
<keyword evidence="3" id="KW-1185">Reference proteome</keyword>
<proteinExistence type="predicted"/>
<feature type="transmembrane region" description="Helical" evidence="1">
    <location>
        <begin position="100"/>
        <end position="119"/>
    </location>
</feature>
<dbReference type="Proteomes" id="UP000619761">
    <property type="component" value="Unassembled WGS sequence"/>
</dbReference>